<evidence type="ECO:0000313" key="8">
    <source>
        <dbReference type="EMBL" id="MBB4097511.1"/>
    </source>
</evidence>
<dbReference type="AlphaFoldDB" id="A0A7W6JQ70"/>
<evidence type="ECO:0000313" key="9">
    <source>
        <dbReference type="Proteomes" id="UP000557392"/>
    </source>
</evidence>
<keyword evidence="3 7" id="KW-1133">Transmembrane helix</keyword>
<evidence type="ECO:0000256" key="2">
    <source>
        <dbReference type="ARBA" id="ARBA00022692"/>
    </source>
</evidence>
<dbReference type="NCBIfam" id="TIGR00247">
    <property type="entry name" value="endolytic transglycosylase MltG"/>
    <property type="match status" value="1"/>
</dbReference>
<proteinExistence type="inferred from homology"/>
<dbReference type="InterPro" id="IPR003770">
    <property type="entry name" value="MLTG-like"/>
</dbReference>
<dbReference type="PANTHER" id="PTHR30518">
    <property type="entry name" value="ENDOLYTIC MUREIN TRANSGLYCOSYLASE"/>
    <property type="match status" value="1"/>
</dbReference>
<evidence type="ECO:0000256" key="5">
    <source>
        <dbReference type="ARBA" id="ARBA00023239"/>
    </source>
</evidence>
<dbReference type="HAMAP" id="MF_02065">
    <property type="entry name" value="MltG"/>
    <property type="match status" value="1"/>
</dbReference>
<feature type="site" description="Important for catalytic activity" evidence="7">
    <location>
        <position position="192"/>
    </location>
</feature>
<reference evidence="8 9" key="1">
    <citation type="submission" date="2020-08" db="EMBL/GenBank/DDBJ databases">
        <title>Genomic Encyclopedia of Type Strains, Phase IV (KMG-IV): sequencing the most valuable type-strain genomes for metagenomic binning, comparative biology and taxonomic classification.</title>
        <authorList>
            <person name="Goeker M."/>
        </authorList>
    </citation>
    <scope>NUCLEOTIDE SEQUENCE [LARGE SCALE GENOMIC DNA]</scope>
    <source>
        <strain evidence="8 9">DSM 101806</strain>
    </source>
</reference>
<dbReference type="EMBL" id="JACIEH010000001">
    <property type="protein sequence ID" value="MBB4097511.1"/>
    <property type="molecule type" value="Genomic_DNA"/>
</dbReference>
<comment type="function">
    <text evidence="7">Functions as a peptidoglycan terminase that cleaves nascent peptidoglycan strands endolytically to terminate their elongation.</text>
</comment>
<keyword evidence="7" id="KW-0997">Cell inner membrane</keyword>
<dbReference type="GO" id="GO:0009252">
    <property type="term" value="P:peptidoglycan biosynthetic process"/>
    <property type="evidence" value="ECO:0007669"/>
    <property type="project" value="UniProtKB-UniRule"/>
</dbReference>
<name>A0A7W6JQ70_9SPHN</name>
<dbReference type="Gene3D" id="3.30.1490.480">
    <property type="entry name" value="Endolytic murein transglycosylase"/>
    <property type="match status" value="1"/>
</dbReference>
<dbReference type="GO" id="GO:0008932">
    <property type="term" value="F:lytic endotransglycosylase activity"/>
    <property type="evidence" value="ECO:0007669"/>
    <property type="project" value="UniProtKB-UniRule"/>
</dbReference>
<dbReference type="GO" id="GO:0071555">
    <property type="term" value="P:cell wall organization"/>
    <property type="evidence" value="ECO:0007669"/>
    <property type="project" value="UniProtKB-KW"/>
</dbReference>
<keyword evidence="9" id="KW-1185">Reference proteome</keyword>
<dbReference type="Proteomes" id="UP000557392">
    <property type="component" value="Unassembled WGS sequence"/>
</dbReference>
<dbReference type="PANTHER" id="PTHR30518:SF2">
    <property type="entry name" value="ENDOLYTIC MUREIN TRANSGLYCOSYLASE"/>
    <property type="match status" value="1"/>
</dbReference>
<sequence length="316" mass="34005">MLLVAILVLVALGMGVLQLWGGAGPARQNISVLIPEGSSLSRAATELEKAGAIGSARQFLILAKVLGSGDPIKAGEYRVPARLSQSDILKMMQGGKTLQRFVTIPEGTPSILVYETLMKAPQLSGEIQVPAEGSVLPDSYAYNRGDTRQAVLDRMQKAMATYLAKAWEARKPGIAVSSPNEALNLAAIVEKETGKPEERKTVAAVYSNRLRQNMPLQADPTFIYPITKGKPLGRRPLLSEVHAKNAYNTYEKTGLPIGPITNPGRASIDAVLDPATSSALYFVADGTGGHVFADTLEQHNANVQKWYAIRRARGEM</sequence>
<evidence type="ECO:0000256" key="1">
    <source>
        <dbReference type="ARBA" id="ARBA00022475"/>
    </source>
</evidence>
<keyword evidence="1 7" id="KW-1003">Cell membrane</keyword>
<dbReference type="GO" id="GO:0005886">
    <property type="term" value="C:plasma membrane"/>
    <property type="evidence" value="ECO:0007669"/>
    <property type="project" value="UniProtKB-UniRule"/>
</dbReference>
<keyword evidence="5 7" id="KW-0456">Lyase</keyword>
<evidence type="ECO:0000256" key="3">
    <source>
        <dbReference type="ARBA" id="ARBA00022989"/>
    </source>
</evidence>
<keyword evidence="4 7" id="KW-0472">Membrane</keyword>
<evidence type="ECO:0000256" key="4">
    <source>
        <dbReference type="ARBA" id="ARBA00023136"/>
    </source>
</evidence>
<gene>
    <name evidence="7" type="primary">mltG</name>
    <name evidence="8" type="ORF">GGR46_001044</name>
</gene>
<comment type="caution">
    <text evidence="8">The sequence shown here is derived from an EMBL/GenBank/DDBJ whole genome shotgun (WGS) entry which is preliminary data.</text>
</comment>
<keyword evidence="2 7" id="KW-0812">Transmembrane</keyword>
<dbReference type="Pfam" id="PF02618">
    <property type="entry name" value="YceG"/>
    <property type="match status" value="1"/>
</dbReference>
<protein>
    <recommendedName>
        <fullName evidence="7">Endolytic murein transglycosylase</fullName>
        <ecNumber evidence="7">4.2.2.29</ecNumber>
    </recommendedName>
    <alternativeName>
        <fullName evidence="7">Peptidoglycan lytic transglycosylase</fullName>
    </alternativeName>
    <alternativeName>
        <fullName evidence="7">Peptidoglycan polymerization terminase</fullName>
    </alternativeName>
</protein>
<evidence type="ECO:0000256" key="7">
    <source>
        <dbReference type="HAMAP-Rule" id="MF_02065"/>
    </source>
</evidence>
<evidence type="ECO:0000256" key="6">
    <source>
        <dbReference type="ARBA" id="ARBA00023316"/>
    </source>
</evidence>
<dbReference type="Gene3D" id="3.30.160.60">
    <property type="entry name" value="Classic Zinc Finger"/>
    <property type="match status" value="1"/>
</dbReference>
<dbReference type="CDD" id="cd08010">
    <property type="entry name" value="MltG_like"/>
    <property type="match status" value="1"/>
</dbReference>
<accession>A0A7W6JQ70</accession>
<organism evidence="8 9">
    <name type="scientific">Sphingomonas kyeonggiensis</name>
    <dbReference type="NCBI Taxonomy" id="1268553"/>
    <lineage>
        <taxon>Bacteria</taxon>
        <taxon>Pseudomonadati</taxon>
        <taxon>Pseudomonadota</taxon>
        <taxon>Alphaproteobacteria</taxon>
        <taxon>Sphingomonadales</taxon>
        <taxon>Sphingomonadaceae</taxon>
        <taxon>Sphingomonas</taxon>
    </lineage>
</organism>
<dbReference type="EC" id="4.2.2.29" evidence="7"/>
<comment type="catalytic activity">
    <reaction evidence="7">
        <text>a peptidoglycan chain = a peptidoglycan chain with N-acetyl-1,6-anhydromuramyl-[peptide] at the reducing end + a peptidoglycan chain with N-acetylglucosamine at the non-reducing end.</text>
        <dbReference type="EC" id="4.2.2.29"/>
    </reaction>
</comment>
<keyword evidence="6 7" id="KW-0961">Cell wall biogenesis/degradation</keyword>
<comment type="similarity">
    <text evidence="7">Belongs to the transglycosylase MltG family.</text>
</comment>